<dbReference type="EMBL" id="LKCW01000270">
    <property type="protein sequence ID" value="KPM35156.1"/>
    <property type="molecule type" value="Genomic_DNA"/>
</dbReference>
<name>A0A0N8H546_9HYPO</name>
<evidence type="ECO:0000313" key="1">
    <source>
        <dbReference type="EMBL" id="KPM35156.1"/>
    </source>
</evidence>
<protein>
    <recommendedName>
        <fullName evidence="3">ABM domain-containing protein</fullName>
    </recommendedName>
</protein>
<gene>
    <name evidence="1" type="ORF">AK830_g11408</name>
</gene>
<proteinExistence type="predicted"/>
<comment type="caution">
    <text evidence="1">The sequence shown here is derived from an EMBL/GenBank/DDBJ whole genome shotgun (WGS) entry which is preliminary data.</text>
</comment>
<sequence>MPSLFSPPPPGVYEYTEIITFQFTDSSAPSSLSDEATDVGRVWASTLRTYLELEQTGIVWWGLVHGSPQEAKLLIDWKSAEGREKYEASPQLKDLRSAWKAVTSVPVVAAVYRFPHDEVARQAGLCSSNDTVSVLFTFSFNSPVESSTDTEQWDVSFAQLRGAVMGSPGGVVATKCSYGWELNHSSYCAAFRFLKIDTFQTFLEESEVSQLLEGLRSRATGGVNIQFLDTRAFSHGWQGSVDRTTPETAGTAAFIETAQTLFKGINTRAA</sequence>
<dbReference type="AlphaFoldDB" id="A0A0N8H546"/>
<dbReference type="Proteomes" id="UP000050424">
    <property type="component" value="Unassembled WGS sequence"/>
</dbReference>
<organism evidence="1 2">
    <name type="scientific">Neonectria ditissima</name>
    <dbReference type="NCBI Taxonomy" id="78410"/>
    <lineage>
        <taxon>Eukaryota</taxon>
        <taxon>Fungi</taxon>
        <taxon>Dikarya</taxon>
        <taxon>Ascomycota</taxon>
        <taxon>Pezizomycotina</taxon>
        <taxon>Sordariomycetes</taxon>
        <taxon>Hypocreomycetidae</taxon>
        <taxon>Hypocreales</taxon>
        <taxon>Nectriaceae</taxon>
        <taxon>Neonectria</taxon>
    </lineage>
</organism>
<accession>A0A0N8H546</accession>
<keyword evidence="2" id="KW-1185">Reference proteome</keyword>
<evidence type="ECO:0008006" key="3">
    <source>
        <dbReference type="Google" id="ProtNLM"/>
    </source>
</evidence>
<dbReference type="OrthoDB" id="3830579at2759"/>
<evidence type="ECO:0000313" key="2">
    <source>
        <dbReference type="Proteomes" id="UP000050424"/>
    </source>
</evidence>
<reference evidence="1 2" key="1">
    <citation type="submission" date="2015-09" db="EMBL/GenBank/DDBJ databases">
        <title>Draft genome of a European isolate of the apple canker pathogen Neonectria ditissima.</title>
        <authorList>
            <person name="Gomez-Cortecero A."/>
            <person name="Harrison R.J."/>
            <person name="Armitage A.D."/>
        </authorList>
    </citation>
    <scope>NUCLEOTIDE SEQUENCE [LARGE SCALE GENOMIC DNA]</scope>
    <source>
        <strain evidence="1 2">R09/05</strain>
    </source>
</reference>